<dbReference type="Proteomes" id="UP000054558">
    <property type="component" value="Unassembled WGS sequence"/>
</dbReference>
<evidence type="ECO:0000313" key="1">
    <source>
        <dbReference type="EMBL" id="GAQ89445.1"/>
    </source>
</evidence>
<keyword evidence="2" id="KW-1185">Reference proteome</keyword>
<dbReference type="GO" id="GO:0016757">
    <property type="term" value="F:glycosyltransferase activity"/>
    <property type="evidence" value="ECO:0000318"/>
    <property type="project" value="GO_Central"/>
</dbReference>
<evidence type="ECO:0000313" key="2">
    <source>
        <dbReference type="Proteomes" id="UP000054558"/>
    </source>
</evidence>
<dbReference type="AlphaFoldDB" id="A0A1Y1IEU5"/>
<keyword evidence="1" id="KW-0328">Glycosyltransferase</keyword>
<reference evidence="1 2" key="1">
    <citation type="journal article" date="2014" name="Nat. Commun.">
        <title>Klebsormidium flaccidum genome reveals primary factors for plant terrestrial adaptation.</title>
        <authorList>
            <person name="Hori K."/>
            <person name="Maruyama F."/>
            <person name="Fujisawa T."/>
            <person name="Togashi T."/>
            <person name="Yamamoto N."/>
            <person name="Seo M."/>
            <person name="Sato S."/>
            <person name="Yamada T."/>
            <person name="Mori H."/>
            <person name="Tajima N."/>
            <person name="Moriyama T."/>
            <person name="Ikeuchi M."/>
            <person name="Watanabe M."/>
            <person name="Wada H."/>
            <person name="Kobayashi K."/>
            <person name="Saito M."/>
            <person name="Masuda T."/>
            <person name="Sasaki-Sekimoto Y."/>
            <person name="Mashiguchi K."/>
            <person name="Awai K."/>
            <person name="Shimojima M."/>
            <person name="Masuda S."/>
            <person name="Iwai M."/>
            <person name="Nobusawa T."/>
            <person name="Narise T."/>
            <person name="Kondo S."/>
            <person name="Saito H."/>
            <person name="Sato R."/>
            <person name="Murakawa M."/>
            <person name="Ihara Y."/>
            <person name="Oshima-Yamada Y."/>
            <person name="Ohtaka K."/>
            <person name="Satoh M."/>
            <person name="Sonobe K."/>
            <person name="Ishii M."/>
            <person name="Ohtani R."/>
            <person name="Kanamori-Sato M."/>
            <person name="Honoki R."/>
            <person name="Miyazaki D."/>
            <person name="Mochizuki H."/>
            <person name="Umetsu J."/>
            <person name="Higashi K."/>
            <person name="Shibata D."/>
            <person name="Kamiya Y."/>
            <person name="Sato N."/>
            <person name="Nakamura Y."/>
            <person name="Tabata S."/>
            <person name="Ida S."/>
            <person name="Kurokawa K."/>
            <person name="Ohta H."/>
        </authorList>
    </citation>
    <scope>NUCLEOTIDE SEQUENCE [LARGE SCALE GENOMIC DNA]</scope>
    <source>
        <strain evidence="1 2">NIES-2285</strain>
    </source>
</reference>
<dbReference type="GO" id="GO:0003830">
    <property type="term" value="F:beta-1,4-mannosylglycoprotein 4-beta-N-acetylglucosaminyltransferase activity"/>
    <property type="evidence" value="ECO:0007669"/>
    <property type="project" value="InterPro"/>
</dbReference>
<name>A0A1Y1IEU5_KLENI</name>
<keyword evidence="1" id="KW-0808">Transferase</keyword>
<accession>A0A1Y1IEU5</accession>
<dbReference type="OrthoDB" id="6474464at2759"/>
<sequence length="408" mass="46919">MRKLKTRAPALPAVAVCLLIFLILLEIFRFIQPSPPTTIYAVSGRATFFSDLDFVELDTARHNVTRSEWKSDHKDLYHKHPWKIQAEFLHERVRKAGLPLVQFSPEDPREDVPTPLCQATDKDSAVTNLKVGSFQRKVYDVFTFLDELDSLEIRLRTLAPVVDKFVLIMCEKSFMNNTVELIDVTKLPRFAAFADKIQNVYCDLATWPLHDPSPWNREDHMRNVTMDAVEKIDDEDIAMMGDLDELPKPAVVHAFKTDAEQKFPLVLHMPLYRFSFGCIEPRFEGEEQWPGTVVTLGKYIRDGHPDEHIRKMHKSGQLVRRELRNHADVTIKCGGWHCSSCMPLPTYINKITQYSHGGEIPKEFKDPRLAQDQIETCLFGTLSRTRSLAGLPPVLFEEKEKFGYLLPL</sequence>
<gene>
    <name evidence="1" type="ORF">KFL_005240050</name>
</gene>
<dbReference type="OMA" id="RYHDKMI"/>
<dbReference type="GO" id="GO:0006044">
    <property type="term" value="P:N-acetylglucosamine metabolic process"/>
    <property type="evidence" value="ECO:0000318"/>
    <property type="project" value="GO_Central"/>
</dbReference>
<dbReference type="PANTHER" id="PTHR12224">
    <property type="entry name" value="BETA-1,4-MANNOSYL-GLYCOPROTEIN BETA-1,4-N-ACETYLGLUCOSAMINYL-TRANSFERASE"/>
    <property type="match status" value="1"/>
</dbReference>
<dbReference type="Pfam" id="PF04724">
    <property type="entry name" value="Glyco_transf_17"/>
    <property type="match status" value="1"/>
</dbReference>
<dbReference type="EMBL" id="DF237473">
    <property type="protein sequence ID" value="GAQ89445.1"/>
    <property type="molecule type" value="Genomic_DNA"/>
</dbReference>
<protein>
    <submittedName>
        <fullName evidence="1">Beta-1,4-N-acetylglucosaminyltransferase family protein</fullName>
    </submittedName>
</protein>
<proteinExistence type="predicted"/>
<dbReference type="InterPro" id="IPR006813">
    <property type="entry name" value="Glyco_trans_17"/>
</dbReference>
<dbReference type="GO" id="GO:0016020">
    <property type="term" value="C:membrane"/>
    <property type="evidence" value="ECO:0007669"/>
    <property type="project" value="InterPro"/>
</dbReference>
<organism evidence="1 2">
    <name type="scientific">Klebsormidium nitens</name>
    <name type="common">Green alga</name>
    <name type="synonym">Ulothrix nitens</name>
    <dbReference type="NCBI Taxonomy" id="105231"/>
    <lineage>
        <taxon>Eukaryota</taxon>
        <taxon>Viridiplantae</taxon>
        <taxon>Streptophyta</taxon>
        <taxon>Klebsormidiophyceae</taxon>
        <taxon>Klebsormidiales</taxon>
        <taxon>Klebsormidiaceae</taxon>
        <taxon>Klebsormidium</taxon>
    </lineage>
</organism>
<dbReference type="PANTHER" id="PTHR12224:SF0">
    <property type="entry name" value="BETA-1,4-MANNOSYL-GLYCOPROTEIN 4-BETA-N-ACETYLGLUCOSAMINYLTRANSFERASE"/>
    <property type="match status" value="1"/>
</dbReference>